<comment type="caution">
    <text evidence="2">The sequence shown here is derived from an EMBL/GenBank/DDBJ whole genome shotgun (WGS) entry which is preliminary data.</text>
</comment>
<evidence type="ECO:0000313" key="2">
    <source>
        <dbReference type="EMBL" id="PIV43231.1"/>
    </source>
</evidence>
<dbReference type="AlphaFoldDB" id="A0A2M7D8D3"/>
<organism evidence="2 3">
    <name type="scientific">Candidatus Nealsonbacteria bacterium CG02_land_8_20_14_3_00_40_11</name>
    <dbReference type="NCBI Taxonomy" id="1974700"/>
    <lineage>
        <taxon>Bacteria</taxon>
        <taxon>Candidatus Nealsoniibacteriota</taxon>
    </lineage>
</organism>
<evidence type="ECO:0000256" key="1">
    <source>
        <dbReference type="SAM" id="Phobius"/>
    </source>
</evidence>
<accession>A0A2M7D8D3</accession>
<keyword evidence="1" id="KW-0472">Membrane</keyword>
<keyword evidence="1" id="KW-1133">Transmembrane helix</keyword>
<dbReference type="EMBL" id="PEUA01000020">
    <property type="protein sequence ID" value="PIV43231.1"/>
    <property type="molecule type" value="Genomic_DNA"/>
</dbReference>
<sequence>MKLRKIGSFFKKLPRVLGENSFLTFLGLLFFALVLGALIFYKFSFLVGKVKPEITEASFRFQKKTYQAVLDEWQKRDKRLSEINLKLYPNPFIKISTSTRGLTQ</sequence>
<gene>
    <name evidence="2" type="ORF">COS26_00920</name>
</gene>
<protein>
    <submittedName>
        <fullName evidence="2">Uncharacterized protein</fullName>
    </submittedName>
</protein>
<reference evidence="3" key="1">
    <citation type="submission" date="2017-09" db="EMBL/GenBank/DDBJ databases">
        <title>Depth-based differentiation of microbial function through sediment-hosted aquifers and enrichment of novel symbionts in the deep terrestrial subsurface.</title>
        <authorList>
            <person name="Probst A.J."/>
            <person name="Ladd B."/>
            <person name="Jarett J.K."/>
            <person name="Geller-Mcgrath D.E."/>
            <person name="Sieber C.M.K."/>
            <person name="Emerson J.B."/>
            <person name="Anantharaman K."/>
            <person name="Thomas B.C."/>
            <person name="Malmstrom R."/>
            <person name="Stieglmeier M."/>
            <person name="Klingl A."/>
            <person name="Woyke T."/>
            <person name="Ryan C.M."/>
            <person name="Banfield J.F."/>
        </authorList>
    </citation>
    <scope>NUCLEOTIDE SEQUENCE [LARGE SCALE GENOMIC DNA]</scope>
</reference>
<name>A0A2M7D8D3_9BACT</name>
<proteinExistence type="predicted"/>
<dbReference type="Proteomes" id="UP000230304">
    <property type="component" value="Unassembled WGS sequence"/>
</dbReference>
<keyword evidence="1" id="KW-0812">Transmembrane</keyword>
<evidence type="ECO:0000313" key="3">
    <source>
        <dbReference type="Proteomes" id="UP000230304"/>
    </source>
</evidence>
<feature type="transmembrane region" description="Helical" evidence="1">
    <location>
        <begin position="21"/>
        <end position="41"/>
    </location>
</feature>